<keyword evidence="1" id="KW-0472">Membrane</keyword>
<feature type="transmembrane region" description="Helical" evidence="1">
    <location>
        <begin position="49"/>
        <end position="69"/>
    </location>
</feature>
<dbReference type="Proteomes" id="UP000029121">
    <property type="component" value="Unassembled WGS sequence"/>
</dbReference>
<evidence type="ECO:0000313" key="2">
    <source>
        <dbReference type="EMBL" id="EOA19197.1"/>
    </source>
</evidence>
<proteinExistence type="predicted"/>
<reference evidence="3" key="1">
    <citation type="journal article" date="2013" name="Nat. Genet.">
        <title>The Capsella rubella genome and the genomic consequences of rapid mating system evolution.</title>
        <authorList>
            <person name="Slotte T."/>
            <person name="Hazzouri K.M."/>
            <person name="Agren J.A."/>
            <person name="Koenig D."/>
            <person name="Maumus F."/>
            <person name="Guo Y.L."/>
            <person name="Steige K."/>
            <person name="Platts A.E."/>
            <person name="Escobar J.S."/>
            <person name="Newman L.K."/>
            <person name="Wang W."/>
            <person name="Mandakova T."/>
            <person name="Vello E."/>
            <person name="Smith L.M."/>
            <person name="Henz S.R."/>
            <person name="Steffen J."/>
            <person name="Takuno S."/>
            <person name="Brandvain Y."/>
            <person name="Coop G."/>
            <person name="Andolfatto P."/>
            <person name="Hu T.T."/>
            <person name="Blanchette M."/>
            <person name="Clark R.M."/>
            <person name="Quesneville H."/>
            <person name="Nordborg M."/>
            <person name="Gaut B.S."/>
            <person name="Lysak M.A."/>
            <person name="Jenkins J."/>
            <person name="Grimwood J."/>
            <person name="Chapman J."/>
            <person name="Prochnik S."/>
            <person name="Shu S."/>
            <person name="Rokhsar D."/>
            <person name="Schmutz J."/>
            <person name="Weigel D."/>
            <person name="Wright S.I."/>
        </authorList>
    </citation>
    <scope>NUCLEOTIDE SEQUENCE [LARGE SCALE GENOMIC DNA]</scope>
    <source>
        <strain evidence="3">cv. Monte Gargano</strain>
    </source>
</reference>
<keyword evidence="1" id="KW-0812">Transmembrane</keyword>
<keyword evidence="3" id="KW-1185">Reference proteome</keyword>
<dbReference type="AlphaFoldDB" id="R0FAY2"/>
<keyword evidence="1" id="KW-1133">Transmembrane helix</keyword>
<accession>R0FAY2</accession>
<evidence type="ECO:0000256" key="1">
    <source>
        <dbReference type="SAM" id="Phobius"/>
    </source>
</evidence>
<name>R0FAY2_9BRAS</name>
<dbReference type="EMBL" id="KB870811">
    <property type="protein sequence ID" value="EOA19197.1"/>
    <property type="molecule type" value="Genomic_DNA"/>
</dbReference>
<organism evidence="2 3">
    <name type="scientific">Capsella rubella</name>
    <dbReference type="NCBI Taxonomy" id="81985"/>
    <lineage>
        <taxon>Eukaryota</taxon>
        <taxon>Viridiplantae</taxon>
        <taxon>Streptophyta</taxon>
        <taxon>Embryophyta</taxon>
        <taxon>Tracheophyta</taxon>
        <taxon>Spermatophyta</taxon>
        <taxon>Magnoliopsida</taxon>
        <taxon>eudicotyledons</taxon>
        <taxon>Gunneridae</taxon>
        <taxon>Pentapetalae</taxon>
        <taxon>rosids</taxon>
        <taxon>malvids</taxon>
        <taxon>Brassicales</taxon>
        <taxon>Brassicaceae</taxon>
        <taxon>Camelineae</taxon>
        <taxon>Capsella</taxon>
    </lineage>
</organism>
<sequence>MQWKLPKQPYSQRSEVHHLWSVVFHVFHDFINNCRVCGKNIEGYRSLDCICLLFPIFSIICNCVVIFFVQPLKLLCA</sequence>
<gene>
    <name evidence="2" type="ORF">CARUB_v10007875mg</name>
</gene>
<protein>
    <submittedName>
        <fullName evidence="2">Uncharacterized protein</fullName>
    </submittedName>
</protein>
<evidence type="ECO:0000313" key="3">
    <source>
        <dbReference type="Proteomes" id="UP000029121"/>
    </source>
</evidence>